<comment type="caution">
    <text evidence="2">The sequence shown here is derived from an EMBL/GenBank/DDBJ whole genome shotgun (WGS) entry which is preliminary data.</text>
</comment>
<dbReference type="Gene3D" id="3.40.220.10">
    <property type="entry name" value="Leucine Aminopeptidase, subunit E, domain 1"/>
    <property type="match status" value="1"/>
</dbReference>
<dbReference type="PANTHER" id="PTHR11106">
    <property type="entry name" value="GANGLIOSIDE INDUCED DIFFERENTIATION ASSOCIATED PROTEIN 2-RELATED"/>
    <property type="match status" value="1"/>
</dbReference>
<evidence type="ECO:0000259" key="1">
    <source>
        <dbReference type="PROSITE" id="PS51154"/>
    </source>
</evidence>
<dbReference type="PROSITE" id="PS51154">
    <property type="entry name" value="MACRO"/>
    <property type="match status" value="1"/>
</dbReference>
<dbReference type="Pfam" id="PF01661">
    <property type="entry name" value="Macro"/>
    <property type="match status" value="1"/>
</dbReference>
<accession>A0A6N6NQV8</accession>
<proteinExistence type="predicted"/>
<dbReference type="EMBL" id="WAJR01000002">
    <property type="protein sequence ID" value="KAB1642435.1"/>
    <property type="molecule type" value="Genomic_DNA"/>
</dbReference>
<keyword evidence="3" id="KW-1185">Reference proteome</keyword>
<gene>
    <name evidence="2" type="ORF">F8C90_01625</name>
</gene>
<dbReference type="AlphaFoldDB" id="A0A6N6NQV8"/>
<feature type="domain" description="Macro" evidence="1">
    <location>
        <begin position="1"/>
        <end position="68"/>
    </location>
</feature>
<evidence type="ECO:0000313" key="3">
    <source>
        <dbReference type="Proteomes" id="UP000468668"/>
    </source>
</evidence>
<dbReference type="SUPFAM" id="SSF52949">
    <property type="entry name" value="Macro domain-like"/>
    <property type="match status" value="1"/>
</dbReference>
<evidence type="ECO:0000313" key="2">
    <source>
        <dbReference type="EMBL" id="KAB1642435.1"/>
    </source>
</evidence>
<dbReference type="Proteomes" id="UP000468668">
    <property type="component" value="Unassembled WGS sequence"/>
</dbReference>
<sequence length="68" mass="7632">MAVERHCKSIAFCCISTGVFGFPQEEAARIAVDTVRAWLDANPKADMHVILDVYTEQDEQTYRAILGE</sequence>
<dbReference type="OrthoDB" id="6194521at2"/>
<reference evidence="2 3" key="1">
    <citation type="submission" date="2019-09" db="EMBL/GenBank/DDBJ databases">
        <title>Whole genome shotgun sequencing (WGS) of Ellagibacter isourolithinifaciens DSM 104140(T) and Adlercreutzia muris DSM 29508(T).</title>
        <authorList>
            <person name="Stoll D.A."/>
            <person name="Danylec N."/>
            <person name="Huch M."/>
        </authorList>
    </citation>
    <scope>NUCLEOTIDE SEQUENCE [LARGE SCALE GENOMIC DNA]</scope>
    <source>
        <strain evidence="2 3">DSM 104140</strain>
    </source>
</reference>
<name>A0A6N6NQV8_9ACTN</name>
<dbReference type="PANTHER" id="PTHR11106:SF27">
    <property type="entry name" value="MACRO DOMAIN-CONTAINING PROTEIN"/>
    <property type="match status" value="1"/>
</dbReference>
<organism evidence="2 3">
    <name type="scientific">Ellagibacter isourolithinifaciens</name>
    <dbReference type="NCBI Taxonomy" id="2137581"/>
    <lineage>
        <taxon>Bacteria</taxon>
        <taxon>Bacillati</taxon>
        <taxon>Actinomycetota</taxon>
        <taxon>Coriobacteriia</taxon>
        <taxon>Eggerthellales</taxon>
        <taxon>Eggerthellaceae</taxon>
        <taxon>Ellagibacter</taxon>
    </lineage>
</organism>
<protein>
    <submittedName>
        <fullName evidence="2">Macro domain protein</fullName>
    </submittedName>
</protein>
<dbReference type="InterPro" id="IPR002589">
    <property type="entry name" value="Macro_dom"/>
</dbReference>
<dbReference type="InterPro" id="IPR043472">
    <property type="entry name" value="Macro_dom-like"/>
</dbReference>